<dbReference type="InterPro" id="IPR001296">
    <property type="entry name" value="Glyco_trans_1"/>
</dbReference>
<dbReference type="PANTHER" id="PTHR45947:SF13">
    <property type="entry name" value="TRANSFERASE"/>
    <property type="match status" value="1"/>
</dbReference>
<evidence type="ECO:0000313" key="3">
    <source>
        <dbReference type="Proteomes" id="UP000651271"/>
    </source>
</evidence>
<dbReference type="Proteomes" id="UP000651271">
    <property type="component" value="Unassembled WGS sequence"/>
</dbReference>
<dbReference type="EMBL" id="JACOIJ010000009">
    <property type="protein sequence ID" value="MBD1429247.1"/>
    <property type="molecule type" value="Genomic_DNA"/>
</dbReference>
<dbReference type="SUPFAM" id="SSF53756">
    <property type="entry name" value="UDP-Glycosyltransferase/glycogen phosphorylase"/>
    <property type="match status" value="1"/>
</dbReference>
<comment type="caution">
    <text evidence="2">The sequence shown here is derived from an EMBL/GenBank/DDBJ whole genome shotgun (WGS) entry which is preliminary data.</text>
</comment>
<dbReference type="PANTHER" id="PTHR45947">
    <property type="entry name" value="SULFOQUINOVOSYL TRANSFERASE SQD2"/>
    <property type="match status" value="1"/>
</dbReference>
<accession>A0ABR7YD70</accession>
<feature type="domain" description="Glycosyl transferase family 1" evidence="1">
    <location>
        <begin position="207"/>
        <end position="350"/>
    </location>
</feature>
<sequence length="386" mass="44272">MRILIVHNYYQHKGGEDVVFAQEVEALRKNHLVETITFQNKKGLAGLKQFALYPWNVFAAAKIVQKAEEIKADIVHIHNTHYAIGPLVFRKLHQAKFKTIQTLHNYRLLDPSATLFVNNKIFLETINKEFPWKSIRLKTLDNSLFKTFWVAFTYYLHHKLGTWHMVDKYLIFSSFMKDLTLQSSKKIRQNQLAIKVNAIERPDIIHESRSTHFVYLGRLSVEKGIETLLEAFIQKPAYKLDIYGDGPLVEKVKKIANLHSNIEYKGFQQKQTLNKALASSHALIVPSIWFEGMPMTVLEAFALGTPVISSKIGALAEMIKDGDTGFHFEAGNAESLIQALDKYVSLSLKSKQILNTNCLKEYESKYQLNKNIESLQAIYSEVINEN</sequence>
<keyword evidence="3" id="KW-1185">Reference proteome</keyword>
<dbReference type="Gene3D" id="3.40.50.2000">
    <property type="entry name" value="Glycogen Phosphorylase B"/>
    <property type="match status" value="2"/>
</dbReference>
<proteinExistence type="predicted"/>
<evidence type="ECO:0000259" key="1">
    <source>
        <dbReference type="Pfam" id="PF00534"/>
    </source>
</evidence>
<dbReference type="Pfam" id="PF00534">
    <property type="entry name" value="Glycos_transf_1"/>
    <property type="match status" value="1"/>
</dbReference>
<gene>
    <name evidence="2" type="ORF">H8B04_06655</name>
</gene>
<dbReference type="RefSeq" id="WP_190301836.1">
    <property type="nucleotide sequence ID" value="NZ_JACOIJ010000009.1"/>
</dbReference>
<dbReference type="InterPro" id="IPR050194">
    <property type="entry name" value="Glycosyltransferase_grp1"/>
</dbReference>
<name>A0ABR7YD70_9SPHI</name>
<protein>
    <submittedName>
        <fullName evidence="2">Glycosyltransferase family 4 protein</fullName>
    </submittedName>
</protein>
<evidence type="ECO:0000313" key="2">
    <source>
        <dbReference type="EMBL" id="MBD1429247.1"/>
    </source>
</evidence>
<reference evidence="2 3" key="1">
    <citation type="submission" date="2020-08" db="EMBL/GenBank/DDBJ databases">
        <title>Sphingobacterium sp. DN04309 isolated from aquaculture water.</title>
        <authorList>
            <person name="Zhang M."/>
        </authorList>
    </citation>
    <scope>NUCLEOTIDE SEQUENCE [LARGE SCALE GENOMIC DNA]</scope>
    <source>
        <strain evidence="2 3">DN04309</strain>
    </source>
</reference>
<dbReference type="CDD" id="cd03801">
    <property type="entry name" value="GT4_PimA-like"/>
    <property type="match status" value="1"/>
</dbReference>
<organism evidence="2 3">
    <name type="scientific">Sphingobacterium litopenaei</name>
    <dbReference type="NCBI Taxonomy" id="2763500"/>
    <lineage>
        <taxon>Bacteria</taxon>
        <taxon>Pseudomonadati</taxon>
        <taxon>Bacteroidota</taxon>
        <taxon>Sphingobacteriia</taxon>
        <taxon>Sphingobacteriales</taxon>
        <taxon>Sphingobacteriaceae</taxon>
        <taxon>Sphingobacterium</taxon>
    </lineage>
</organism>